<keyword evidence="2" id="KW-1185">Reference proteome</keyword>
<protein>
    <submittedName>
        <fullName evidence="1">Uncharacterized protein</fullName>
    </submittedName>
</protein>
<name>A0ACD5ZNC5_AVESA</name>
<evidence type="ECO:0000313" key="2">
    <source>
        <dbReference type="Proteomes" id="UP001732700"/>
    </source>
</evidence>
<accession>A0ACD5ZNC5</accession>
<sequence length="397" mass="42915">MAILKSSSVDSDASATIMSFLPEEIDLGDDLLAEIIVRLPLDSVARSRGVSKNWCAAISDGYLRRRLPLHMSMICFPDNDNDDPFGGGGGSRPVFACAAEGRRLEGRDLGFFPLHERAVVCDGCNGLLLCRDPGTFDFYVVSPVTRSWAAIPRPAKDARLSLLAFDPFGIGTSYPPQQHYHVINFTGWRERGAAVEVFSSATRAWTAHEAEFGGVAAGSLSGASLHCHDGAVYFLASDPDCVVRMDLAAGLACTVLALPDPADGEGRVAHSGGRLHYVCSDGELLRVWALEDVVQPSPATAPRQQEWRLKHAVRVGEVVEGGNDGGEVRFLAMHPEKDAAVYLWSPWKVVEYDLSKREVTGAAWEFGKGARNRVAKTWLVPSSCYLSDGLADGPVAR</sequence>
<reference evidence="1" key="1">
    <citation type="submission" date="2021-05" db="EMBL/GenBank/DDBJ databases">
        <authorList>
            <person name="Scholz U."/>
            <person name="Mascher M."/>
            <person name="Fiebig A."/>
        </authorList>
    </citation>
    <scope>NUCLEOTIDE SEQUENCE [LARGE SCALE GENOMIC DNA]</scope>
</reference>
<proteinExistence type="predicted"/>
<evidence type="ECO:0000313" key="1">
    <source>
        <dbReference type="EnsemblPlants" id="AVESA.00010b.r2.7AG1219580.1.CDS.1"/>
    </source>
</evidence>
<reference evidence="1" key="2">
    <citation type="submission" date="2025-09" db="UniProtKB">
        <authorList>
            <consortium name="EnsemblPlants"/>
        </authorList>
    </citation>
    <scope>IDENTIFICATION</scope>
</reference>
<dbReference type="Proteomes" id="UP001732700">
    <property type="component" value="Chromosome 7A"/>
</dbReference>
<dbReference type="EnsemblPlants" id="AVESA.00010b.r2.7AG1219580.1">
    <property type="protein sequence ID" value="AVESA.00010b.r2.7AG1219580.1.CDS.1"/>
    <property type="gene ID" value="AVESA.00010b.r2.7AG1219580"/>
</dbReference>
<organism evidence="1 2">
    <name type="scientific">Avena sativa</name>
    <name type="common">Oat</name>
    <dbReference type="NCBI Taxonomy" id="4498"/>
    <lineage>
        <taxon>Eukaryota</taxon>
        <taxon>Viridiplantae</taxon>
        <taxon>Streptophyta</taxon>
        <taxon>Embryophyta</taxon>
        <taxon>Tracheophyta</taxon>
        <taxon>Spermatophyta</taxon>
        <taxon>Magnoliopsida</taxon>
        <taxon>Liliopsida</taxon>
        <taxon>Poales</taxon>
        <taxon>Poaceae</taxon>
        <taxon>BOP clade</taxon>
        <taxon>Pooideae</taxon>
        <taxon>Poodae</taxon>
        <taxon>Poeae</taxon>
        <taxon>Poeae Chloroplast Group 1 (Aveneae type)</taxon>
        <taxon>Aveninae</taxon>
        <taxon>Avena</taxon>
    </lineage>
</organism>